<evidence type="ECO:0000313" key="2">
    <source>
        <dbReference type="Proteomes" id="UP000218238"/>
    </source>
</evidence>
<name>A0A2A2TPC4_9CYAN</name>
<dbReference type="AlphaFoldDB" id="A0A2A2TPC4"/>
<reference evidence="1 2" key="1">
    <citation type="submission" date="2017-08" db="EMBL/GenBank/DDBJ databases">
        <title>Draft genome sequence of filamentous cyanobacterium Calothrix elsteri CCALA 953.</title>
        <authorList>
            <person name="Gagunashvili A.N."/>
            <person name="Elster J."/>
            <person name="Andresson O.S."/>
        </authorList>
    </citation>
    <scope>NUCLEOTIDE SEQUENCE [LARGE SCALE GENOMIC DNA]</scope>
    <source>
        <strain evidence="1 2">CCALA 953</strain>
    </source>
</reference>
<organism evidence="1 2">
    <name type="scientific">Brunnivagina elsteri CCALA 953</name>
    <dbReference type="NCBI Taxonomy" id="987040"/>
    <lineage>
        <taxon>Bacteria</taxon>
        <taxon>Bacillati</taxon>
        <taxon>Cyanobacteriota</taxon>
        <taxon>Cyanophyceae</taxon>
        <taxon>Nostocales</taxon>
        <taxon>Calotrichaceae</taxon>
        <taxon>Brunnivagina</taxon>
    </lineage>
</organism>
<gene>
    <name evidence="1" type="ORF">CK510_02180</name>
</gene>
<keyword evidence="2" id="KW-1185">Reference proteome</keyword>
<proteinExistence type="predicted"/>
<evidence type="ECO:0000313" key="1">
    <source>
        <dbReference type="EMBL" id="PAX60339.1"/>
    </source>
</evidence>
<sequence>MENIKPDFSPMLIAKFKARKLPYPRLLTMLIVKFTDVTQKSGILNPRDKQSLMPKAYRSK</sequence>
<accession>A0A2A2TPC4</accession>
<comment type="caution">
    <text evidence="1">The sequence shown here is derived from an EMBL/GenBank/DDBJ whole genome shotgun (WGS) entry which is preliminary data.</text>
</comment>
<protein>
    <submittedName>
        <fullName evidence="1">Uncharacterized protein</fullName>
    </submittedName>
</protein>
<dbReference type="EMBL" id="NTFS01000013">
    <property type="protein sequence ID" value="PAX60339.1"/>
    <property type="molecule type" value="Genomic_DNA"/>
</dbReference>
<dbReference type="Proteomes" id="UP000218238">
    <property type="component" value="Unassembled WGS sequence"/>
</dbReference>